<name>A0A841HLI1_9GAMM</name>
<reference evidence="2 3" key="1">
    <citation type="submission" date="2020-08" db="EMBL/GenBank/DDBJ databases">
        <title>Genomic Encyclopedia of Type Strains, Phase IV (KMG-IV): sequencing the most valuable type-strain genomes for metagenomic binning, comparative biology and taxonomic classification.</title>
        <authorList>
            <person name="Goeker M."/>
        </authorList>
    </citation>
    <scope>NUCLEOTIDE SEQUENCE [LARGE SCALE GENOMIC DNA]</scope>
    <source>
        <strain evidence="2 3">DSM 26723</strain>
    </source>
</reference>
<organism evidence="2 3">
    <name type="scientific">Povalibacter uvarum</name>
    <dbReference type="NCBI Taxonomy" id="732238"/>
    <lineage>
        <taxon>Bacteria</taxon>
        <taxon>Pseudomonadati</taxon>
        <taxon>Pseudomonadota</taxon>
        <taxon>Gammaproteobacteria</taxon>
        <taxon>Steroidobacterales</taxon>
        <taxon>Steroidobacteraceae</taxon>
        <taxon>Povalibacter</taxon>
    </lineage>
</organism>
<feature type="chain" id="PRO_5032808285" evidence="1">
    <location>
        <begin position="28"/>
        <end position="304"/>
    </location>
</feature>
<dbReference type="AlphaFoldDB" id="A0A841HLI1"/>
<comment type="caution">
    <text evidence="2">The sequence shown here is derived from an EMBL/GenBank/DDBJ whole genome shotgun (WGS) entry which is preliminary data.</text>
</comment>
<dbReference type="SUPFAM" id="SSF53474">
    <property type="entry name" value="alpha/beta-Hydrolases"/>
    <property type="match status" value="1"/>
</dbReference>
<dbReference type="RefSeq" id="WP_184330666.1">
    <property type="nucleotide sequence ID" value="NZ_JACHHZ010000002.1"/>
</dbReference>
<protein>
    <submittedName>
        <fullName evidence="2">Enterochelin esterase-like enzyme</fullName>
    </submittedName>
</protein>
<dbReference type="Gene3D" id="3.40.50.1820">
    <property type="entry name" value="alpha/beta hydrolase"/>
    <property type="match status" value="1"/>
</dbReference>
<evidence type="ECO:0000256" key="1">
    <source>
        <dbReference type="SAM" id="SignalP"/>
    </source>
</evidence>
<dbReference type="InterPro" id="IPR029058">
    <property type="entry name" value="AB_hydrolase_fold"/>
</dbReference>
<keyword evidence="3" id="KW-1185">Reference proteome</keyword>
<proteinExistence type="predicted"/>
<dbReference type="InterPro" id="IPR000801">
    <property type="entry name" value="Esterase-like"/>
</dbReference>
<evidence type="ECO:0000313" key="2">
    <source>
        <dbReference type="EMBL" id="MBB6092845.1"/>
    </source>
</evidence>
<dbReference type="Pfam" id="PF00756">
    <property type="entry name" value="Esterase"/>
    <property type="match status" value="1"/>
</dbReference>
<feature type="signal peptide" evidence="1">
    <location>
        <begin position="1"/>
        <end position="27"/>
    </location>
</feature>
<dbReference type="PANTHER" id="PTHR48098:SF1">
    <property type="entry name" value="DIACYLGLYCEROL ACYLTRANSFERASE_MYCOLYLTRANSFERASE AG85A"/>
    <property type="match status" value="1"/>
</dbReference>
<sequence length="304" mass="34037">MIQLSVARIASCVLALLIGVSSFTVHAQDGGRVLESRDFKSQVLGKSVRYSVYLPAGYESSPTRHYPTVYLLHGMPFDPVDSETDWIQQGSADRLVGEAIASGRLPPMILVMPDAGTTWYSNSADGKVRYEDMLIEEFIPFVDRTFRTRPQRLFRSAVGLSMGGYGAMMLAMRHPTLFSGAAALSPGIRTEQEIIATDDASWQRYFGPIYGANLQGEARLNDVWRAHSPLALAKTLPVEQLNRQRWWIDMGDDDFLSQGGDAMHTVLKQRGINHEYRVRDGGHTWLYWRTGLVDALEFVAGAYW</sequence>
<accession>A0A841HLI1</accession>
<dbReference type="PANTHER" id="PTHR48098">
    <property type="entry name" value="ENTEROCHELIN ESTERASE-RELATED"/>
    <property type="match status" value="1"/>
</dbReference>
<gene>
    <name evidence="2" type="ORF">HNQ60_001723</name>
</gene>
<dbReference type="GO" id="GO:0016747">
    <property type="term" value="F:acyltransferase activity, transferring groups other than amino-acyl groups"/>
    <property type="evidence" value="ECO:0007669"/>
    <property type="project" value="TreeGrafter"/>
</dbReference>
<evidence type="ECO:0000313" key="3">
    <source>
        <dbReference type="Proteomes" id="UP000588068"/>
    </source>
</evidence>
<dbReference type="InterPro" id="IPR050583">
    <property type="entry name" value="Mycobacterial_A85_antigen"/>
</dbReference>
<keyword evidence="1" id="KW-0732">Signal</keyword>
<dbReference type="EMBL" id="JACHHZ010000002">
    <property type="protein sequence ID" value="MBB6092845.1"/>
    <property type="molecule type" value="Genomic_DNA"/>
</dbReference>
<dbReference type="Proteomes" id="UP000588068">
    <property type="component" value="Unassembled WGS sequence"/>
</dbReference>